<feature type="chain" id="PRO_5032690625" evidence="3">
    <location>
        <begin position="23"/>
        <end position="366"/>
    </location>
</feature>
<reference evidence="5 6" key="1">
    <citation type="submission" date="2020-08" db="EMBL/GenBank/DDBJ databases">
        <title>Genomic Encyclopedia of Type Strains, Phase IV (KMG-IV): sequencing the most valuable type-strain genomes for metagenomic binning, comparative biology and taxonomic classification.</title>
        <authorList>
            <person name="Goeker M."/>
        </authorList>
    </citation>
    <scope>NUCLEOTIDE SEQUENCE [LARGE SCALE GENOMIC DNA]</scope>
    <source>
        <strain evidence="5 6">DSM 107085</strain>
    </source>
</reference>
<feature type="compositionally biased region" description="Low complexity" evidence="2">
    <location>
        <begin position="349"/>
        <end position="366"/>
    </location>
</feature>
<sequence>MKIRLRFIAAFALLSVGGAAVAHGGRAPAGQPLTWRGDVTTARAFVDDMASAWRHSGHARVTLEPFNTISALDQLSQGQVDIAGTARGVAPRRPEEKGLQFTPVAWDALVIITNHRNPVRGLTLKQLHDIYFGKIRNWNQVGGRNAPINVYAVASPSDGVEFSLRRLLYGRGNQPVAAPRLYINVQSLEKGIALDPDGLGVSTLSGVHGNPKLKMLAIDGVSPSTAHVADGSYALYSPLYLVTRSDEHNASAQAFIDFTASATGKRILRKHGLVPYTDGPSLAQGDDERMARIADAVGRVIHNGPTAAPRATYTSRTAIAPTSPLTRAARDRMLDKQEREQDNRKAAKRSNAANAAATAKANDTQG</sequence>
<dbReference type="PANTHER" id="PTHR30570:SF1">
    <property type="entry name" value="PHOSPHATE-BINDING PROTEIN PSTS"/>
    <property type="match status" value="1"/>
</dbReference>
<feature type="compositionally biased region" description="Basic and acidic residues" evidence="2">
    <location>
        <begin position="328"/>
        <end position="345"/>
    </location>
</feature>
<dbReference type="Gene3D" id="3.40.190.10">
    <property type="entry name" value="Periplasmic binding protein-like II"/>
    <property type="match status" value="2"/>
</dbReference>
<proteinExistence type="predicted"/>
<organism evidence="5 6">
    <name type="scientific">Oleiagrimonas soli</name>
    <dbReference type="NCBI Taxonomy" id="1543381"/>
    <lineage>
        <taxon>Bacteria</taxon>
        <taxon>Pseudomonadati</taxon>
        <taxon>Pseudomonadota</taxon>
        <taxon>Gammaproteobacteria</taxon>
        <taxon>Lysobacterales</taxon>
        <taxon>Rhodanobacteraceae</taxon>
        <taxon>Oleiagrimonas</taxon>
    </lineage>
</organism>
<dbReference type="SUPFAM" id="SSF53850">
    <property type="entry name" value="Periplasmic binding protein-like II"/>
    <property type="match status" value="1"/>
</dbReference>
<dbReference type="InterPro" id="IPR050811">
    <property type="entry name" value="Phosphate_ABC_transporter"/>
</dbReference>
<dbReference type="RefSeq" id="WP_052394600.1">
    <property type="nucleotide sequence ID" value="NZ_JACHET010000001.1"/>
</dbReference>
<evidence type="ECO:0000313" key="5">
    <source>
        <dbReference type="EMBL" id="MBB6184372.1"/>
    </source>
</evidence>
<evidence type="ECO:0000256" key="1">
    <source>
        <dbReference type="ARBA" id="ARBA00022729"/>
    </source>
</evidence>
<dbReference type="InterPro" id="IPR024370">
    <property type="entry name" value="PBP_domain"/>
</dbReference>
<name>A0A841KGS6_9GAMM</name>
<evidence type="ECO:0000256" key="3">
    <source>
        <dbReference type="SAM" id="SignalP"/>
    </source>
</evidence>
<keyword evidence="1 3" id="KW-0732">Signal</keyword>
<comment type="caution">
    <text evidence="5">The sequence shown here is derived from an EMBL/GenBank/DDBJ whole genome shotgun (WGS) entry which is preliminary data.</text>
</comment>
<feature type="domain" description="PBP" evidence="4">
    <location>
        <begin position="45"/>
        <end position="262"/>
    </location>
</feature>
<dbReference type="EMBL" id="JACHET010000001">
    <property type="protein sequence ID" value="MBB6184372.1"/>
    <property type="molecule type" value="Genomic_DNA"/>
</dbReference>
<gene>
    <name evidence="5" type="ORF">HNQ86_001717</name>
</gene>
<evidence type="ECO:0000313" key="6">
    <source>
        <dbReference type="Proteomes" id="UP000560000"/>
    </source>
</evidence>
<protein>
    <submittedName>
        <fullName evidence="5">Phosphate transport system substrate-binding protein</fullName>
    </submittedName>
</protein>
<dbReference type="PANTHER" id="PTHR30570">
    <property type="entry name" value="PERIPLASMIC PHOSPHATE BINDING COMPONENT OF PHOSPHATE ABC TRANSPORTER"/>
    <property type="match status" value="1"/>
</dbReference>
<evidence type="ECO:0000259" key="4">
    <source>
        <dbReference type="Pfam" id="PF12849"/>
    </source>
</evidence>
<dbReference type="AlphaFoldDB" id="A0A841KGS6"/>
<dbReference type="Proteomes" id="UP000560000">
    <property type="component" value="Unassembled WGS sequence"/>
</dbReference>
<accession>A0A841KGS6</accession>
<evidence type="ECO:0000256" key="2">
    <source>
        <dbReference type="SAM" id="MobiDB-lite"/>
    </source>
</evidence>
<dbReference type="Pfam" id="PF12849">
    <property type="entry name" value="PBP_like_2"/>
    <property type="match status" value="1"/>
</dbReference>
<dbReference type="OrthoDB" id="9790048at2"/>
<feature type="region of interest" description="Disordered" evidence="2">
    <location>
        <begin position="326"/>
        <end position="366"/>
    </location>
</feature>
<feature type="signal peptide" evidence="3">
    <location>
        <begin position="1"/>
        <end position="22"/>
    </location>
</feature>